<dbReference type="Proteomes" id="UP000326500">
    <property type="component" value="Unassembled WGS sequence"/>
</dbReference>
<dbReference type="EMBL" id="FNFT01000007">
    <property type="protein sequence ID" value="SDK30121.1"/>
    <property type="molecule type" value="Genomic_DNA"/>
</dbReference>
<sequence length="342" mass="39576">MTTELIEDGDVWDTFVDESASGRLFHKWDFLKITEKHTGFRFLPYGVFKGNELICVFPLFEKQIHGFNVLLSPPPLQSVVPYLGFVMGRRYDTAKQSKKESMLAIVAKDIKEELAALAPNYLAITQVPGFIDVRPLLREGYNARIHFSYVIDLEPQLAEIWNGFSSNLRTKLRKVEKNGYRLEKSTDLSVFYSRIAERFSEPEMNIPMISRTYFEDLFRAYPDELGLYYLYDGDDVVTGLQATQEYKIFTLWVGAPKITALPGNEYLQWLLLQKAKKEGYRKMENIGANNENLNLFKSKFNPSLTLFLELSREDLFGRIARWTYSTIASKGPMKRKVLAYIE</sequence>
<dbReference type="OrthoDB" id="140543at2157"/>
<keyword evidence="3" id="KW-1185">Reference proteome</keyword>
<dbReference type="InterPro" id="IPR016181">
    <property type="entry name" value="Acyl_CoA_acyltransferase"/>
</dbReference>
<dbReference type="InterPro" id="IPR038740">
    <property type="entry name" value="BioF2-like_GNAT_dom"/>
</dbReference>
<evidence type="ECO:0000259" key="1">
    <source>
        <dbReference type="Pfam" id="PF13480"/>
    </source>
</evidence>
<feature type="domain" description="BioF2-like acetyltransferase" evidence="1">
    <location>
        <begin position="165"/>
        <end position="290"/>
    </location>
</feature>
<evidence type="ECO:0000313" key="2">
    <source>
        <dbReference type="EMBL" id="SDK30121.1"/>
    </source>
</evidence>
<gene>
    <name evidence="2" type="ORF">SAMN04488571_1078</name>
</gene>
<reference evidence="2 3" key="1">
    <citation type="submission" date="2016-10" db="EMBL/GenBank/DDBJ databases">
        <authorList>
            <person name="Varghese N."/>
            <person name="Submissions S."/>
        </authorList>
    </citation>
    <scope>NUCLEOTIDE SEQUENCE [LARGE SCALE GENOMIC DNA]</scope>
    <source>
        <strain evidence="2 3">DSM 2373</strain>
    </source>
</reference>
<keyword evidence="2" id="KW-0808">Transferase</keyword>
<proteinExistence type="predicted"/>
<dbReference type="SUPFAM" id="SSF55729">
    <property type="entry name" value="Acyl-CoA N-acyltransferases (Nat)"/>
    <property type="match status" value="1"/>
</dbReference>
<dbReference type="PANTHER" id="PTHR36174">
    <property type="entry name" value="LIPID II:GLYCINE GLYCYLTRANSFERASE"/>
    <property type="match status" value="1"/>
</dbReference>
<dbReference type="RefSeq" id="WP_066958815.1">
    <property type="nucleotide sequence ID" value="NZ_BCNX01000016.1"/>
</dbReference>
<organism evidence="2 3">
    <name type="scientific">Methanoculleus thermophilus</name>
    <dbReference type="NCBI Taxonomy" id="2200"/>
    <lineage>
        <taxon>Archaea</taxon>
        <taxon>Methanobacteriati</taxon>
        <taxon>Methanobacteriota</taxon>
        <taxon>Stenosarchaea group</taxon>
        <taxon>Methanomicrobia</taxon>
        <taxon>Methanomicrobiales</taxon>
        <taxon>Methanomicrobiaceae</taxon>
        <taxon>Methanoculleus</taxon>
    </lineage>
</organism>
<name>A0A1G9AS95_9EURY</name>
<dbReference type="PANTHER" id="PTHR36174:SF1">
    <property type="entry name" value="LIPID II:GLYCINE GLYCYLTRANSFERASE"/>
    <property type="match status" value="1"/>
</dbReference>
<accession>A0A1G9AS95</accession>
<dbReference type="InterPro" id="IPR050644">
    <property type="entry name" value="PG_Glycine_Bridge_Synth"/>
</dbReference>
<evidence type="ECO:0000313" key="3">
    <source>
        <dbReference type="Proteomes" id="UP000326500"/>
    </source>
</evidence>
<dbReference type="Gene3D" id="3.40.630.30">
    <property type="match status" value="1"/>
</dbReference>
<dbReference type="GO" id="GO:0016740">
    <property type="term" value="F:transferase activity"/>
    <property type="evidence" value="ECO:0007669"/>
    <property type="project" value="UniProtKB-KW"/>
</dbReference>
<dbReference type="Pfam" id="PF13480">
    <property type="entry name" value="Acetyltransf_6"/>
    <property type="match status" value="1"/>
</dbReference>
<protein>
    <submittedName>
        <fullName evidence="2">Acetyltransferase (GNAT) domain-containing protein</fullName>
    </submittedName>
</protein>
<dbReference type="AlphaFoldDB" id="A0A1G9AS95"/>